<dbReference type="InterPro" id="IPR029061">
    <property type="entry name" value="THDP-binding"/>
</dbReference>
<keyword evidence="4" id="KW-0670">Pyruvate</keyword>
<dbReference type="STRING" id="1006576.DTL3_0627"/>
<evidence type="ECO:0000256" key="1">
    <source>
        <dbReference type="ARBA" id="ARBA00023002"/>
    </source>
</evidence>
<keyword evidence="5" id="KW-1185">Reference proteome</keyword>
<organism evidence="4 5">
    <name type="scientific">Defluviitoga tunisiensis</name>
    <dbReference type="NCBI Taxonomy" id="1006576"/>
    <lineage>
        <taxon>Bacteria</taxon>
        <taxon>Thermotogati</taxon>
        <taxon>Thermotogota</taxon>
        <taxon>Thermotogae</taxon>
        <taxon>Petrotogales</taxon>
        <taxon>Petrotogaceae</taxon>
        <taxon>Defluviitoga</taxon>
    </lineage>
</organism>
<name>A0A0C7NPW5_DEFTU</name>
<dbReference type="GO" id="GO:0019164">
    <property type="term" value="F:pyruvate synthase activity"/>
    <property type="evidence" value="ECO:0007669"/>
    <property type="project" value="UniProtKB-EC"/>
</dbReference>
<dbReference type="CDD" id="cd03376">
    <property type="entry name" value="TPP_PFOR_porB_like"/>
    <property type="match status" value="1"/>
</dbReference>
<evidence type="ECO:0000313" key="4">
    <source>
        <dbReference type="EMBL" id="CEP77942.1"/>
    </source>
</evidence>
<gene>
    <name evidence="4" type="primary">porB</name>
    <name evidence="4" type="ORF">DTL3_0627</name>
</gene>
<dbReference type="AlphaFoldDB" id="A0A0C7NPW5"/>
<dbReference type="SUPFAM" id="SSF52518">
    <property type="entry name" value="Thiamin diphosphate-binding fold (THDP-binding)"/>
    <property type="match status" value="1"/>
</dbReference>
<sequence length="325" mass="36244">MPNIRDLVDYVENNDWAFAQGHRLCPGCNAPMVANWATLAAKSLGYEPVVGVATGCLEVSTSIFPYTSWNVPYIHNAFENVAATISGVESAYRSLRNRKKIDNDKIKFIAIGGDGGTYDIGLQSLSGAIERGHDFVYILYDNEGYMNTGNQRSGSTPPGADSTTEPLGKASSGKLQLKKSIVDIIAGHEGVYAATAVTSEPWDFMKKMQEALEFPGPAFIAVLAPCVRFWRIPDDSGVEVTKLAVETKYWPLWQYNMGVYKVTKKPKTFKPVKEYITKLGRYNKLMKRPDANEIIEELQNYVNAKWDRLLALEEITKDKPIRTKI</sequence>
<dbReference type="KEGG" id="dtn:DTL3_0627"/>
<dbReference type="HOGENOM" id="CLU_058423_0_0_0"/>
<dbReference type="PANTHER" id="PTHR42897:SF2">
    <property type="entry name" value="PYRUVATE SYNTHASE SUBUNIT PORB"/>
    <property type="match status" value="1"/>
</dbReference>
<protein>
    <submittedName>
        <fullName evidence="4">Pyruvate synthase subunit PorB</fullName>
        <ecNumber evidence="4">1.2.7.1</ecNumber>
    </submittedName>
</protein>
<dbReference type="EC" id="1.2.7.1" evidence="4"/>
<dbReference type="OrthoDB" id="9794954at2"/>
<dbReference type="GO" id="GO:0030976">
    <property type="term" value="F:thiamine pyrophosphate binding"/>
    <property type="evidence" value="ECO:0007669"/>
    <property type="project" value="InterPro"/>
</dbReference>
<dbReference type="Pfam" id="PF02775">
    <property type="entry name" value="TPP_enzyme_C"/>
    <property type="match status" value="1"/>
</dbReference>
<dbReference type="InterPro" id="IPR011766">
    <property type="entry name" value="TPP_enzyme_TPP-bd"/>
</dbReference>
<feature type="domain" description="Thiamine pyrophosphate enzyme TPP-binding" evidence="3">
    <location>
        <begin position="54"/>
        <end position="222"/>
    </location>
</feature>
<dbReference type="PATRIC" id="fig|1006576.9.peg.612"/>
<dbReference type="Proteomes" id="UP000032809">
    <property type="component" value="Chromosome I"/>
</dbReference>
<feature type="region of interest" description="Disordered" evidence="2">
    <location>
        <begin position="148"/>
        <end position="171"/>
    </location>
</feature>
<evidence type="ECO:0000256" key="2">
    <source>
        <dbReference type="SAM" id="MobiDB-lite"/>
    </source>
</evidence>
<evidence type="ECO:0000313" key="5">
    <source>
        <dbReference type="Proteomes" id="UP000032809"/>
    </source>
</evidence>
<feature type="compositionally biased region" description="Polar residues" evidence="2">
    <location>
        <begin position="148"/>
        <end position="165"/>
    </location>
</feature>
<dbReference type="InterPro" id="IPR051479">
    <property type="entry name" value="PorB-like"/>
</dbReference>
<accession>A0A0C7NPW5</accession>
<dbReference type="PANTHER" id="PTHR42897">
    <property type="entry name" value="PYRUVATE SYNTHASE SUBUNIT PORB"/>
    <property type="match status" value="1"/>
</dbReference>
<evidence type="ECO:0000259" key="3">
    <source>
        <dbReference type="Pfam" id="PF02775"/>
    </source>
</evidence>
<dbReference type="Gene3D" id="3.40.50.970">
    <property type="match status" value="2"/>
</dbReference>
<dbReference type="EMBL" id="LN824141">
    <property type="protein sequence ID" value="CEP77942.1"/>
    <property type="molecule type" value="Genomic_DNA"/>
</dbReference>
<reference evidence="5" key="1">
    <citation type="submission" date="2014-11" db="EMBL/GenBank/DDBJ databases">
        <authorList>
            <person name="Wibberg D."/>
        </authorList>
    </citation>
    <scope>NUCLEOTIDE SEQUENCE [LARGE SCALE GENOMIC DNA]</scope>
    <source>
        <strain evidence="5">L3</strain>
    </source>
</reference>
<proteinExistence type="predicted"/>
<keyword evidence="1 4" id="KW-0560">Oxidoreductase</keyword>